<protein>
    <submittedName>
        <fullName evidence="8">Chromate transporter</fullName>
    </submittedName>
</protein>
<feature type="transmembrane region" description="Helical" evidence="7">
    <location>
        <begin position="74"/>
        <end position="99"/>
    </location>
</feature>
<keyword evidence="6 7" id="KW-0472">Membrane</keyword>
<gene>
    <name evidence="8" type="ORF">Tsumi_08140</name>
</gene>
<sequence length="193" mass="21412">MSQLLELFLCFSRIGAFTFGGGHAMLPLIQRDIVEKHKWLSEEDFLDVFAVSQSLPGVFAVNISIFIGYRKAGFIGGLVAALGTILPSFIIILLLALFFESVRDNQVVSAIMSGIRPAVVAMIVIPVITIWKAMNLKRYMLVIPVVVAIVVWYFNFSPVWVILLSGFIGIVYMVIRTNIEARGMGKKSKKEGK</sequence>
<accession>A0ABQ0E1W3</accession>
<organism evidence="8 9">
    <name type="scientific">Porphyromonas miyakawae</name>
    <dbReference type="NCBI Taxonomy" id="3137470"/>
    <lineage>
        <taxon>Bacteria</taxon>
        <taxon>Pseudomonadati</taxon>
        <taxon>Bacteroidota</taxon>
        <taxon>Bacteroidia</taxon>
        <taxon>Bacteroidales</taxon>
        <taxon>Porphyromonadaceae</taxon>
        <taxon>Porphyromonas</taxon>
    </lineage>
</organism>
<dbReference type="PANTHER" id="PTHR43663">
    <property type="entry name" value="CHROMATE TRANSPORT PROTEIN-RELATED"/>
    <property type="match status" value="1"/>
</dbReference>
<evidence type="ECO:0000313" key="8">
    <source>
        <dbReference type="EMBL" id="GAB1251710.1"/>
    </source>
</evidence>
<evidence type="ECO:0000256" key="2">
    <source>
        <dbReference type="ARBA" id="ARBA00005262"/>
    </source>
</evidence>
<name>A0ABQ0E1W3_9PORP</name>
<evidence type="ECO:0000256" key="1">
    <source>
        <dbReference type="ARBA" id="ARBA00004651"/>
    </source>
</evidence>
<dbReference type="InterPro" id="IPR052518">
    <property type="entry name" value="CHR_Transporter"/>
</dbReference>
<keyword evidence="4 7" id="KW-0812">Transmembrane</keyword>
<dbReference type="InterPro" id="IPR003370">
    <property type="entry name" value="Chromate_transpt"/>
</dbReference>
<feature type="transmembrane region" description="Helical" evidence="7">
    <location>
        <begin position="160"/>
        <end position="179"/>
    </location>
</feature>
<keyword evidence="9" id="KW-1185">Reference proteome</keyword>
<evidence type="ECO:0000256" key="4">
    <source>
        <dbReference type="ARBA" id="ARBA00022692"/>
    </source>
</evidence>
<evidence type="ECO:0000256" key="7">
    <source>
        <dbReference type="SAM" id="Phobius"/>
    </source>
</evidence>
<feature type="transmembrane region" description="Helical" evidence="7">
    <location>
        <begin position="7"/>
        <end position="29"/>
    </location>
</feature>
<keyword evidence="3" id="KW-1003">Cell membrane</keyword>
<evidence type="ECO:0000256" key="6">
    <source>
        <dbReference type="ARBA" id="ARBA00023136"/>
    </source>
</evidence>
<comment type="similarity">
    <text evidence="2">Belongs to the chromate ion transporter (CHR) (TC 2.A.51) family.</text>
</comment>
<evidence type="ECO:0000313" key="9">
    <source>
        <dbReference type="Proteomes" id="UP001628220"/>
    </source>
</evidence>
<dbReference type="Proteomes" id="UP001628220">
    <property type="component" value="Unassembled WGS sequence"/>
</dbReference>
<proteinExistence type="inferred from homology"/>
<comment type="caution">
    <text evidence="8">The sequence shown here is derived from an EMBL/GenBank/DDBJ whole genome shotgun (WGS) entry which is preliminary data.</text>
</comment>
<feature type="transmembrane region" description="Helical" evidence="7">
    <location>
        <begin position="111"/>
        <end position="131"/>
    </location>
</feature>
<feature type="transmembrane region" description="Helical" evidence="7">
    <location>
        <begin position="49"/>
        <end position="67"/>
    </location>
</feature>
<dbReference type="PANTHER" id="PTHR43663:SF2">
    <property type="entry name" value="CHROMATE TRANSPORT PROTEIN-RELATED"/>
    <property type="match status" value="1"/>
</dbReference>
<dbReference type="Pfam" id="PF02417">
    <property type="entry name" value="Chromate_transp"/>
    <property type="match status" value="1"/>
</dbReference>
<reference evidence="8 9" key="1">
    <citation type="journal article" date="2025" name="Int. J. Syst. Evol. Microbiol.">
        <title>Desulfovibrio falkowii sp. nov., Porphyromonas miyakawae sp. nov., Mediterraneibacter flintii sp. nov. and Owariibacterium komagatae gen. nov., sp. nov., isolated from human faeces.</title>
        <authorList>
            <person name="Hamaguchi T."/>
            <person name="Ohara M."/>
            <person name="Hisatomi A."/>
            <person name="Sekiguchi K."/>
            <person name="Takeda J.I."/>
            <person name="Ueyama J."/>
            <person name="Ito M."/>
            <person name="Nishiwaki H."/>
            <person name="Ogi T."/>
            <person name="Hirayama M."/>
            <person name="Ohkuma M."/>
            <person name="Sakamoto M."/>
            <person name="Ohno K."/>
        </authorList>
    </citation>
    <scope>NUCLEOTIDE SEQUENCE [LARGE SCALE GENOMIC DNA]</scope>
    <source>
        <strain evidence="8 9">13CB11C</strain>
    </source>
</reference>
<evidence type="ECO:0000256" key="3">
    <source>
        <dbReference type="ARBA" id="ARBA00022475"/>
    </source>
</evidence>
<dbReference type="RefSeq" id="WP_411915514.1">
    <property type="nucleotide sequence ID" value="NZ_BAAFSF010000001.1"/>
</dbReference>
<evidence type="ECO:0000256" key="5">
    <source>
        <dbReference type="ARBA" id="ARBA00022989"/>
    </source>
</evidence>
<keyword evidence="5 7" id="KW-1133">Transmembrane helix</keyword>
<dbReference type="EMBL" id="BAAFSF010000001">
    <property type="protein sequence ID" value="GAB1251710.1"/>
    <property type="molecule type" value="Genomic_DNA"/>
</dbReference>
<comment type="subcellular location">
    <subcellularLocation>
        <location evidence="1">Cell membrane</location>
        <topology evidence="1">Multi-pass membrane protein</topology>
    </subcellularLocation>
</comment>
<feature type="transmembrane region" description="Helical" evidence="7">
    <location>
        <begin position="138"/>
        <end position="154"/>
    </location>
</feature>